<dbReference type="PANTHER" id="PTHR10340">
    <property type="entry name" value="SPHINGOMYELIN PHOSPHODIESTERASE"/>
    <property type="match status" value="1"/>
</dbReference>
<reference evidence="4" key="1">
    <citation type="submission" date="2018-04" db="EMBL/GenBank/DDBJ databases">
        <authorList>
            <person name="Go L.Y."/>
            <person name="Mitchell J.A."/>
        </authorList>
    </citation>
    <scope>NUCLEOTIDE SEQUENCE</scope>
    <source>
        <tissue evidence="4">Whole organism</tissue>
    </source>
</reference>
<evidence type="ECO:0000256" key="1">
    <source>
        <dbReference type="ARBA" id="ARBA00022801"/>
    </source>
</evidence>
<evidence type="ECO:0000313" key="5">
    <source>
        <dbReference type="EMBL" id="SSX19551.1"/>
    </source>
</evidence>
<keyword evidence="1" id="KW-0378">Hydrolase</keyword>
<gene>
    <name evidence="5" type="primary">CSON015030</name>
</gene>
<dbReference type="VEuPathDB" id="VectorBase:CSON015030"/>
<dbReference type="InterPro" id="IPR029052">
    <property type="entry name" value="Metallo-depent_PP-like"/>
</dbReference>
<dbReference type="PANTHER" id="PTHR10340:SF57">
    <property type="entry name" value="METALLOPHOS DOMAIN-CONTAINING PROTEIN"/>
    <property type="match status" value="1"/>
</dbReference>
<dbReference type="InterPro" id="IPR045473">
    <property type="entry name" value="ASM_C"/>
</dbReference>
<evidence type="ECO:0000313" key="4">
    <source>
        <dbReference type="EMBL" id="SSW99169.1"/>
    </source>
</evidence>
<proteinExistence type="predicted"/>
<keyword evidence="2" id="KW-0325">Glycoprotein</keyword>
<dbReference type="EMBL" id="UFQT01000091">
    <property type="protein sequence ID" value="SSX19551.1"/>
    <property type="molecule type" value="Genomic_DNA"/>
</dbReference>
<sequence length="549" mass="63488">MRAKQGDNVEFVLWTGDGLAHSARRLLEQHRIDLLRNITDLLGRTFPSQFVFPVLGHEDGHGNSFNLLGDLWRHWLPSEALQTFEKGGYYTIEQTKSRLRIIALNTNYMRHDPKYSQSHLSAVRQKTGHPDDRHSYSNTFYHHKQGYRKYDDDPNASEDTRRWHYRDRNRDHRVDGGTVSALSGSSHEAEKQWEWLESVLDKSKKNKETVYIIGHIPPGSDERQIGEIPNGHTTFSEVNNLRYIRLVRKYSSIIQGQFFGHLHSDSFRIVYDDGKPVSWMMVAPSLTPRKMNVGSNNPALRLYKFDTDTGQVLDYSQYYLDLASANLNNEPDWQLEYNLTYYYGLTEVTSVSLHNLADRFSNSEDLLFGKYYRANSVRHTTSPCEGVCALNHYCAITRVDYREYKECFQTAASALATASASRPTLYQLLYFNSRTKSLSSFLLTTHAIKEMLMFYFLIVMQLKYFKNFISDSCILIVYLIVTITRNSFNCINSVVSVMFSSTSSFLLQVKRKLLLPKTKNYNNKSTRCTKCKCIKCRNNTQISIILTSS</sequence>
<protein>
    <submittedName>
        <fullName evidence="5">CSON015030 protein</fullName>
    </submittedName>
</protein>
<organism evidence="5">
    <name type="scientific">Culicoides sonorensis</name>
    <name type="common">Biting midge</name>
    <dbReference type="NCBI Taxonomy" id="179676"/>
    <lineage>
        <taxon>Eukaryota</taxon>
        <taxon>Metazoa</taxon>
        <taxon>Ecdysozoa</taxon>
        <taxon>Arthropoda</taxon>
        <taxon>Hexapoda</taxon>
        <taxon>Insecta</taxon>
        <taxon>Pterygota</taxon>
        <taxon>Neoptera</taxon>
        <taxon>Endopterygota</taxon>
        <taxon>Diptera</taxon>
        <taxon>Nematocera</taxon>
        <taxon>Chironomoidea</taxon>
        <taxon>Ceratopogonidae</taxon>
        <taxon>Ceratopogoninae</taxon>
        <taxon>Culicoides</taxon>
        <taxon>Monoculicoides</taxon>
    </lineage>
</organism>
<feature type="domain" description="Sphingomyelin phosphodiesterase C-terminal" evidence="3">
    <location>
        <begin position="275"/>
        <end position="411"/>
    </location>
</feature>
<name>A0A336LRH4_CULSO</name>
<dbReference type="OMA" id="HQHMNAF"/>
<dbReference type="Pfam" id="PF19272">
    <property type="entry name" value="ASMase_C"/>
    <property type="match status" value="1"/>
</dbReference>
<evidence type="ECO:0000259" key="3">
    <source>
        <dbReference type="Pfam" id="PF19272"/>
    </source>
</evidence>
<dbReference type="GO" id="GO:0005615">
    <property type="term" value="C:extracellular space"/>
    <property type="evidence" value="ECO:0007669"/>
    <property type="project" value="TreeGrafter"/>
</dbReference>
<dbReference type="AlphaFoldDB" id="A0A336LRH4"/>
<dbReference type="SUPFAM" id="SSF56300">
    <property type="entry name" value="Metallo-dependent phosphatases"/>
    <property type="match status" value="1"/>
</dbReference>
<dbReference type="EMBL" id="UFQS01000091">
    <property type="protein sequence ID" value="SSW99169.1"/>
    <property type="molecule type" value="Genomic_DNA"/>
</dbReference>
<reference evidence="5" key="2">
    <citation type="submission" date="2018-07" db="EMBL/GenBank/DDBJ databases">
        <authorList>
            <person name="Quirk P.G."/>
            <person name="Krulwich T.A."/>
        </authorList>
    </citation>
    <scope>NUCLEOTIDE SEQUENCE</scope>
</reference>
<accession>A0A336LRH4</accession>
<evidence type="ECO:0000256" key="2">
    <source>
        <dbReference type="ARBA" id="ARBA00023180"/>
    </source>
</evidence>
<dbReference type="GO" id="GO:0008081">
    <property type="term" value="F:phosphoric diester hydrolase activity"/>
    <property type="evidence" value="ECO:0007669"/>
    <property type="project" value="TreeGrafter"/>
</dbReference>